<dbReference type="Pfam" id="PF06898">
    <property type="entry name" value="YqfD"/>
    <property type="match status" value="1"/>
</dbReference>
<dbReference type="EMBL" id="JBBMFC010000011">
    <property type="protein sequence ID" value="MEQ2578763.1"/>
    <property type="molecule type" value="Genomic_DNA"/>
</dbReference>
<dbReference type="NCBIfam" id="TIGR02876">
    <property type="entry name" value="spore_yqfD"/>
    <property type="match status" value="1"/>
</dbReference>
<keyword evidence="1" id="KW-1133">Transmembrane helix</keyword>
<comment type="caution">
    <text evidence="2">The sequence shown here is derived from an EMBL/GenBank/DDBJ whole genome shotgun (WGS) entry which is preliminary data.</text>
</comment>
<reference evidence="2 3" key="1">
    <citation type="submission" date="2024-03" db="EMBL/GenBank/DDBJ databases">
        <title>Human intestinal bacterial collection.</title>
        <authorList>
            <person name="Pauvert C."/>
            <person name="Hitch T.C.A."/>
            <person name="Clavel T."/>
        </authorList>
    </citation>
    <scope>NUCLEOTIDE SEQUENCE [LARGE SCALE GENOMIC DNA]</scope>
    <source>
        <strain evidence="2 3">CLA-AA-H78B</strain>
    </source>
</reference>
<name>A0ABV1I0P6_9FIRM</name>
<accession>A0ABV1I0P6</accession>
<dbReference type="PIRSF" id="PIRSF029895">
    <property type="entry name" value="SpoIV"/>
    <property type="match status" value="1"/>
</dbReference>
<organism evidence="2 3">
    <name type="scientific">Hominiventricola aquisgranensis</name>
    <dbReference type="NCBI Taxonomy" id="3133164"/>
    <lineage>
        <taxon>Bacteria</taxon>
        <taxon>Bacillati</taxon>
        <taxon>Bacillota</taxon>
        <taxon>Clostridia</taxon>
        <taxon>Lachnospirales</taxon>
        <taxon>Lachnospiraceae</taxon>
        <taxon>Hominiventricola</taxon>
    </lineage>
</organism>
<dbReference type="InterPro" id="IPR010690">
    <property type="entry name" value="YqfD"/>
</dbReference>
<feature type="transmembrane region" description="Helical" evidence="1">
    <location>
        <begin position="89"/>
        <end position="109"/>
    </location>
</feature>
<proteinExistence type="predicted"/>
<keyword evidence="1" id="KW-0812">Transmembrane</keyword>
<dbReference type="Proteomes" id="UP001470288">
    <property type="component" value="Unassembled WGS sequence"/>
</dbReference>
<dbReference type="RefSeq" id="WP_349144330.1">
    <property type="nucleotide sequence ID" value="NZ_JBBMFC010000011.1"/>
</dbReference>
<protein>
    <submittedName>
        <fullName evidence="2">Sporulation protein YqfD</fullName>
    </submittedName>
</protein>
<evidence type="ECO:0000313" key="3">
    <source>
        <dbReference type="Proteomes" id="UP001470288"/>
    </source>
</evidence>
<evidence type="ECO:0000256" key="1">
    <source>
        <dbReference type="SAM" id="Phobius"/>
    </source>
</evidence>
<sequence>MLTSVLKFLKGYVVVHLSGYSPERFLNLCCHHKIVLWGLRSTGTEYEMCMSIAAFRKVRPLVRKTQTKVVILERHGLPFLLWKYRRRKLFAAGAFFCMVLLYVMSLFIWNIHIEGNESLSTQVVLSYLQEEGITHGMLKRQIHGEELEKKLREHFTEVTWISAEVKGTRLIVHMKENEDASFSLVDEKEPADLVAAKSGQIISMIVRAGTPVVHEGDQVQAGDLLVKSQVEVMNDEGMVAQTHLVHADADVKIQYRQSYEASFPMDYVKKEYTGRRKRALYLILGNRRITVGVTKVDYEYQDLLTSEVPLRITENFYLPVTVGIRTIKEYIPREAIYTEQEAKQRAEQELQLFFEKIKIKGLQIIENGVKIEVNGQVCTARGSLLVEEEAVRTQKPVIEIQEENDQHLEEEREQT</sequence>
<evidence type="ECO:0000313" key="2">
    <source>
        <dbReference type="EMBL" id="MEQ2578763.1"/>
    </source>
</evidence>
<keyword evidence="3" id="KW-1185">Reference proteome</keyword>
<keyword evidence="1" id="KW-0472">Membrane</keyword>
<gene>
    <name evidence="2" type="primary">yqfD</name>
    <name evidence="2" type="ORF">WMO62_07905</name>
</gene>